<dbReference type="PROSITE" id="PS00018">
    <property type="entry name" value="EF_HAND_1"/>
    <property type="match status" value="1"/>
</dbReference>
<dbReference type="SUPFAM" id="SSF47473">
    <property type="entry name" value="EF-hand"/>
    <property type="match status" value="1"/>
</dbReference>
<evidence type="ECO:0000259" key="4">
    <source>
        <dbReference type="PROSITE" id="PS50222"/>
    </source>
</evidence>
<gene>
    <name evidence="5" type="ORF">CQW23_06007</name>
</gene>
<dbReference type="GO" id="GO:0005509">
    <property type="term" value="F:calcium ion binding"/>
    <property type="evidence" value="ECO:0007669"/>
    <property type="project" value="InterPro"/>
</dbReference>
<dbReference type="OrthoDB" id="26525at2759"/>
<accession>A0A2G2X239</accession>
<reference evidence="6" key="2">
    <citation type="journal article" date="2017" name="J. Anim. Genet.">
        <title>Multiple reference genome sequences of hot pepper reveal the massive evolution of plant disease resistance genes by retroduplication.</title>
        <authorList>
            <person name="Kim S."/>
            <person name="Park J."/>
            <person name="Yeom S.-I."/>
            <person name="Kim Y.-M."/>
            <person name="Seo E."/>
            <person name="Kim K.-T."/>
            <person name="Kim M.-S."/>
            <person name="Lee J.M."/>
            <person name="Cheong K."/>
            <person name="Shin H.-S."/>
            <person name="Kim S.-B."/>
            <person name="Han K."/>
            <person name="Lee J."/>
            <person name="Park M."/>
            <person name="Lee H.-A."/>
            <person name="Lee H.-Y."/>
            <person name="Lee Y."/>
            <person name="Oh S."/>
            <person name="Lee J.H."/>
            <person name="Choi E."/>
            <person name="Choi E."/>
            <person name="Lee S.E."/>
            <person name="Jeon J."/>
            <person name="Kim H."/>
            <person name="Choi G."/>
            <person name="Song H."/>
            <person name="Lee J."/>
            <person name="Lee S.-C."/>
            <person name="Kwon J.-K."/>
            <person name="Lee H.-Y."/>
            <person name="Koo N."/>
            <person name="Hong Y."/>
            <person name="Kim R.W."/>
            <person name="Kang W.-H."/>
            <person name="Huh J.H."/>
            <person name="Kang B.-C."/>
            <person name="Yang T.-J."/>
            <person name="Lee Y.-H."/>
            <person name="Bennetzen J.L."/>
            <person name="Choi D."/>
        </authorList>
    </citation>
    <scope>NUCLEOTIDE SEQUENCE [LARGE SCALE GENOMIC DNA]</scope>
    <source>
        <strain evidence="6">cv. PBC81</strain>
    </source>
</reference>
<dbReference type="InterPro" id="IPR039647">
    <property type="entry name" value="EF_hand_pair_protein_CML-like"/>
</dbReference>
<keyword evidence="3" id="KW-0106">Calcium</keyword>
<organism evidence="5 6">
    <name type="scientific">Capsicum baccatum</name>
    <name type="common">Peruvian pepper</name>
    <dbReference type="NCBI Taxonomy" id="33114"/>
    <lineage>
        <taxon>Eukaryota</taxon>
        <taxon>Viridiplantae</taxon>
        <taxon>Streptophyta</taxon>
        <taxon>Embryophyta</taxon>
        <taxon>Tracheophyta</taxon>
        <taxon>Spermatophyta</taxon>
        <taxon>Magnoliopsida</taxon>
        <taxon>eudicotyledons</taxon>
        <taxon>Gunneridae</taxon>
        <taxon>Pentapetalae</taxon>
        <taxon>asterids</taxon>
        <taxon>lamiids</taxon>
        <taxon>Solanales</taxon>
        <taxon>Solanaceae</taxon>
        <taxon>Solanoideae</taxon>
        <taxon>Capsiceae</taxon>
        <taxon>Capsicum</taxon>
    </lineage>
</organism>
<evidence type="ECO:0000313" key="6">
    <source>
        <dbReference type="Proteomes" id="UP000224567"/>
    </source>
</evidence>
<dbReference type="Pfam" id="PF13499">
    <property type="entry name" value="EF-hand_7"/>
    <property type="match status" value="1"/>
</dbReference>
<dbReference type="AlphaFoldDB" id="A0A2G2X239"/>
<dbReference type="Proteomes" id="UP000224567">
    <property type="component" value="Unassembled WGS sequence"/>
</dbReference>
<feature type="domain" description="EF-hand" evidence="4">
    <location>
        <begin position="29"/>
        <end position="64"/>
    </location>
</feature>
<evidence type="ECO:0000256" key="3">
    <source>
        <dbReference type="ARBA" id="ARBA00022837"/>
    </source>
</evidence>
<feature type="domain" description="EF-hand" evidence="4">
    <location>
        <begin position="67"/>
        <end position="97"/>
    </location>
</feature>
<keyword evidence="1" id="KW-0479">Metal-binding</keyword>
<dbReference type="InterPro" id="IPR002048">
    <property type="entry name" value="EF_hand_dom"/>
</dbReference>
<dbReference type="Gene3D" id="1.10.238.10">
    <property type="entry name" value="EF-hand"/>
    <property type="match status" value="1"/>
</dbReference>
<dbReference type="InterPro" id="IPR011992">
    <property type="entry name" value="EF-hand-dom_pair"/>
</dbReference>
<dbReference type="InterPro" id="IPR018247">
    <property type="entry name" value="EF_Hand_1_Ca_BS"/>
</dbReference>
<sequence length="97" mass="11519">MIYTTGLTILQERLDSNDIFDLFGKELEAKEQDIKEAFDVFDENKYGFIDERDLQRVFCAMGLKEVAELDNCNKMIMAFDENRDGRIDFWEFVKLFI</sequence>
<evidence type="ECO:0000256" key="1">
    <source>
        <dbReference type="ARBA" id="ARBA00022723"/>
    </source>
</evidence>
<dbReference type="PANTHER" id="PTHR10891">
    <property type="entry name" value="EF-HAND CALCIUM-BINDING DOMAIN CONTAINING PROTEIN"/>
    <property type="match status" value="1"/>
</dbReference>
<keyword evidence="2" id="KW-0677">Repeat</keyword>
<protein>
    <submittedName>
        <fullName evidence="5">Calcium-binding protein CML45</fullName>
    </submittedName>
</protein>
<reference evidence="5 6" key="1">
    <citation type="journal article" date="2017" name="Genome Biol.">
        <title>New reference genome sequences of hot pepper reveal the massive evolution of plant disease-resistance genes by retroduplication.</title>
        <authorList>
            <person name="Kim S."/>
            <person name="Park J."/>
            <person name="Yeom S.I."/>
            <person name="Kim Y.M."/>
            <person name="Seo E."/>
            <person name="Kim K.T."/>
            <person name="Kim M.S."/>
            <person name="Lee J.M."/>
            <person name="Cheong K."/>
            <person name="Shin H.S."/>
            <person name="Kim S.B."/>
            <person name="Han K."/>
            <person name="Lee J."/>
            <person name="Park M."/>
            <person name="Lee H.A."/>
            <person name="Lee H.Y."/>
            <person name="Lee Y."/>
            <person name="Oh S."/>
            <person name="Lee J.H."/>
            <person name="Choi E."/>
            <person name="Choi E."/>
            <person name="Lee S.E."/>
            <person name="Jeon J."/>
            <person name="Kim H."/>
            <person name="Choi G."/>
            <person name="Song H."/>
            <person name="Lee J."/>
            <person name="Lee S.C."/>
            <person name="Kwon J.K."/>
            <person name="Lee H.Y."/>
            <person name="Koo N."/>
            <person name="Hong Y."/>
            <person name="Kim R.W."/>
            <person name="Kang W.H."/>
            <person name="Huh J.H."/>
            <person name="Kang B.C."/>
            <person name="Yang T.J."/>
            <person name="Lee Y.H."/>
            <person name="Bennetzen J.L."/>
            <person name="Choi D."/>
        </authorList>
    </citation>
    <scope>NUCLEOTIDE SEQUENCE [LARGE SCALE GENOMIC DNA]</scope>
    <source>
        <strain evidence="6">cv. PBC81</strain>
    </source>
</reference>
<comment type="caution">
    <text evidence="5">The sequence shown here is derived from an EMBL/GenBank/DDBJ whole genome shotgun (WGS) entry which is preliminary data.</text>
</comment>
<keyword evidence="6" id="KW-1185">Reference proteome</keyword>
<name>A0A2G2X239_CAPBA</name>
<dbReference type="EMBL" id="MLFT02000003">
    <property type="protein sequence ID" value="PHT51545.1"/>
    <property type="molecule type" value="Genomic_DNA"/>
</dbReference>
<dbReference type="SMART" id="SM00054">
    <property type="entry name" value="EFh"/>
    <property type="match status" value="2"/>
</dbReference>
<evidence type="ECO:0000256" key="2">
    <source>
        <dbReference type="ARBA" id="ARBA00022737"/>
    </source>
</evidence>
<dbReference type="CDD" id="cd00051">
    <property type="entry name" value="EFh"/>
    <property type="match status" value="1"/>
</dbReference>
<evidence type="ECO:0000313" key="5">
    <source>
        <dbReference type="EMBL" id="PHT51545.1"/>
    </source>
</evidence>
<proteinExistence type="predicted"/>
<dbReference type="STRING" id="33114.A0A2G2X239"/>
<dbReference type="PROSITE" id="PS50222">
    <property type="entry name" value="EF_HAND_2"/>
    <property type="match status" value="2"/>
</dbReference>